<sequence length="196" mass="22590">MNALCVARSLSVPRRRYFGWDYRWMEYPQQARNLKLPDDLSIATYKEHTEFLEGYKSPYDYSDEADPLEIRIIDASHTAEDEFLEGYKSPYDYSDEADPLEIRVINASHTAEDVIESYIIDTIQLSAAAPTDDGVDGITREKVVHFYQNLQNVIEEIDLIKKEVAGITREKGLMMCFFNSWIDLLMDVPVDKSSLS</sequence>
<protein>
    <submittedName>
        <fullName evidence="1">Disease resistance RPP8-like protein 2 isoform X2</fullName>
    </submittedName>
</protein>
<comment type="caution">
    <text evidence="1">The sequence shown here is derived from an EMBL/GenBank/DDBJ whole genome shotgun (WGS) entry which is preliminary data.</text>
</comment>
<proteinExistence type="predicted"/>
<reference evidence="1 2" key="1">
    <citation type="submission" date="2024-06" db="EMBL/GenBank/DDBJ databases">
        <title>A chromosome level genome sequence of Diviner's sage (Salvia divinorum).</title>
        <authorList>
            <person name="Ford S.A."/>
            <person name="Ro D.-K."/>
            <person name="Ness R.W."/>
            <person name="Phillips M.A."/>
        </authorList>
    </citation>
    <scope>NUCLEOTIDE SEQUENCE [LARGE SCALE GENOMIC DNA]</scope>
    <source>
        <strain evidence="1">SAF-2024a</strain>
        <tissue evidence="1">Leaf</tissue>
    </source>
</reference>
<evidence type="ECO:0000313" key="2">
    <source>
        <dbReference type="Proteomes" id="UP001567538"/>
    </source>
</evidence>
<gene>
    <name evidence="1" type="ORF">AAHA92_20170</name>
</gene>
<dbReference type="EMBL" id="JBEAFC010000008">
    <property type="protein sequence ID" value="KAL1543160.1"/>
    <property type="molecule type" value="Genomic_DNA"/>
</dbReference>
<dbReference type="Gene3D" id="1.20.5.4130">
    <property type="match status" value="1"/>
</dbReference>
<dbReference type="Proteomes" id="UP001567538">
    <property type="component" value="Unassembled WGS sequence"/>
</dbReference>
<name>A0ABD1GGC0_SALDI</name>
<evidence type="ECO:0000313" key="1">
    <source>
        <dbReference type="EMBL" id="KAL1543160.1"/>
    </source>
</evidence>
<keyword evidence="2" id="KW-1185">Reference proteome</keyword>
<dbReference type="AlphaFoldDB" id="A0ABD1GGC0"/>
<accession>A0ABD1GGC0</accession>
<organism evidence="1 2">
    <name type="scientific">Salvia divinorum</name>
    <name type="common">Maria pastora</name>
    <name type="synonym">Diviner's sage</name>
    <dbReference type="NCBI Taxonomy" id="28513"/>
    <lineage>
        <taxon>Eukaryota</taxon>
        <taxon>Viridiplantae</taxon>
        <taxon>Streptophyta</taxon>
        <taxon>Embryophyta</taxon>
        <taxon>Tracheophyta</taxon>
        <taxon>Spermatophyta</taxon>
        <taxon>Magnoliopsida</taxon>
        <taxon>eudicotyledons</taxon>
        <taxon>Gunneridae</taxon>
        <taxon>Pentapetalae</taxon>
        <taxon>asterids</taxon>
        <taxon>lamiids</taxon>
        <taxon>Lamiales</taxon>
        <taxon>Lamiaceae</taxon>
        <taxon>Nepetoideae</taxon>
        <taxon>Mentheae</taxon>
        <taxon>Salviinae</taxon>
        <taxon>Salvia</taxon>
        <taxon>Salvia subgen. Calosphace</taxon>
    </lineage>
</organism>